<dbReference type="AlphaFoldDB" id="A0A560KQ38"/>
<dbReference type="EMBL" id="VITY01000038">
    <property type="protein sequence ID" value="TWB85312.1"/>
    <property type="molecule type" value="Genomic_DNA"/>
</dbReference>
<evidence type="ECO:0000313" key="2">
    <source>
        <dbReference type="EMBL" id="TWB85312.1"/>
    </source>
</evidence>
<organism evidence="2 3">
    <name type="scientific">Bradyrhizobium macuxiense</name>
    <dbReference type="NCBI Taxonomy" id="1755647"/>
    <lineage>
        <taxon>Bacteria</taxon>
        <taxon>Pseudomonadati</taxon>
        <taxon>Pseudomonadota</taxon>
        <taxon>Alphaproteobacteria</taxon>
        <taxon>Hyphomicrobiales</taxon>
        <taxon>Nitrobacteraceae</taxon>
        <taxon>Bradyrhizobium</taxon>
    </lineage>
</organism>
<gene>
    <name evidence="2" type="ORF">FBZ93_1383</name>
</gene>
<evidence type="ECO:0000256" key="1">
    <source>
        <dbReference type="SAM" id="MobiDB-lite"/>
    </source>
</evidence>
<accession>A0A560KQ38</accession>
<comment type="caution">
    <text evidence="2">The sequence shown here is derived from an EMBL/GenBank/DDBJ whole genome shotgun (WGS) entry which is preliminary data.</text>
</comment>
<reference evidence="2 3" key="1">
    <citation type="submission" date="2019-06" db="EMBL/GenBank/DDBJ databases">
        <title>Genomic Encyclopedia of Type Strains, Phase IV (KMG-V): Genome sequencing to study the core and pangenomes of soil and plant-associated prokaryotes.</title>
        <authorList>
            <person name="Whitman W."/>
        </authorList>
    </citation>
    <scope>NUCLEOTIDE SEQUENCE [LARGE SCALE GENOMIC DNA]</scope>
    <source>
        <strain evidence="2 3">BR 10355</strain>
    </source>
</reference>
<dbReference type="Proteomes" id="UP000321304">
    <property type="component" value="Unassembled WGS sequence"/>
</dbReference>
<sequence length="105" mass="11618">MDGDSSPRSKPRSPFEDNRLDRLPRRPPASPSSDRKMPQRNLIFREVVVGGRGIVASEIDPIDGQCEAPSSTSMSPGSLLRRLALNNKAKIAGLAWQELEAFWCQ</sequence>
<proteinExistence type="predicted"/>
<feature type="region of interest" description="Disordered" evidence="1">
    <location>
        <begin position="1"/>
        <end position="40"/>
    </location>
</feature>
<protein>
    <submittedName>
        <fullName evidence="2">Uncharacterized protein</fullName>
    </submittedName>
</protein>
<evidence type="ECO:0000313" key="3">
    <source>
        <dbReference type="Proteomes" id="UP000321304"/>
    </source>
</evidence>
<keyword evidence="3" id="KW-1185">Reference proteome</keyword>
<name>A0A560KQ38_9BRAD</name>
<feature type="compositionally biased region" description="Basic and acidic residues" evidence="1">
    <location>
        <begin position="13"/>
        <end position="24"/>
    </location>
</feature>